<evidence type="ECO:0000256" key="1">
    <source>
        <dbReference type="SAM" id="Coils"/>
    </source>
</evidence>
<feature type="region of interest" description="Disordered" evidence="2">
    <location>
        <begin position="130"/>
        <end position="153"/>
    </location>
</feature>
<comment type="caution">
    <text evidence="3">The sequence shown here is derived from an EMBL/GenBank/DDBJ whole genome shotgun (WGS) entry which is preliminary data.</text>
</comment>
<evidence type="ECO:0000256" key="2">
    <source>
        <dbReference type="SAM" id="MobiDB-lite"/>
    </source>
</evidence>
<keyword evidence="1" id="KW-0175">Coiled coil</keyword>
<feature type="coiled-coil region" evidence="1">
    <location>
        <begin position="209"/>
        <end position="236"/>
    </location>
</feature>
<dbReference type="AlphaFoldDB" id="A0A2G2VT14"/>
<dbReference type="Proteomes" id="UP000224567">
    <property type="component" value="Unassembled WGS sequence"/>
</dbReference>
<proteinExistence type="predicted"/>
<organism evidence="3 4">
    <name type="scientific">Capsicum baccatum</name>
    <name type="common">Peruvian pepper</name>
    <dbReference type="NCBI Taxonomy" id="33114"/>
    <lineage>
        <taxon>Eukaryota</taxon>
        <taxon>Viridiplantae</taxon>
        <taxon>Streptophyta</taxon>
        <taxon>Embryophyta</taxon>
        <taxon>Tracheophyta</taxon>
        <taxon>Spermatophyta</taxon>
        <taxon>Magnoliopsida</taxon>
        <taxon>eudicotyledons</taxon>
        <taxon>Gunneridae</taxon>
        <taxon>Pentapetalae</taxon>
        <taxon>asterids</taxon>
        <taxon>lamiids</taxon>
        <taxon>Solanales</taxon>
        <taxon>Solanaceae</taxon>
        <taxon>Solanoideae</taxon>
        <taxon>Capsiceae</taxon>
        <taxon>Capsicum</taxon>
    </lineage>
</organism>
<reference evidence="4" key="2">
    <citation type="journal article" date="2017" name="J. Anim. Genet.">
        <title>Multiple reference genome sequences of hot pepper reveal the massive evolution of plant disease resistance genes by retroduplication.</title>
        <authorList>
            <person name="Kim S."/>
            <person name="Park J."/>
            <person name="Yeom S.-I."/>
            <person name="Kim Y.-M."/>
            <person name="Seo E."/>
            <person name="Kim K.-T."/>
            <person name="Kim M.-S."/>
            <person name="Lee J.M."/>
            <person name="Cheong K."/>
            <person name="Shin H.-S."/>
            <person name="Kim S.-B."/>
            <person name="Han K."/>
            <person name="Lee J."/>
            <person name="Park M."/>
            <person name="Lee H.-A."/>
            <person name="Lee H.-Y."/>
            <person name="Lee Y."/>
            <person name="Oh S."/>
            <person name="Lee J.H."/>
            <person name="Choi E."/>
            <person name="Choi E."/>
            <person name="Lee S.E."/>
            <person name="Jeon J."/>
            <person name="Kim H."/>
            <person name="Choi G."/>
            <person name="Song H."/>
            <person name="Lee J."/>
            <person name="Lee S.-C."/>
            <person name="Kwon J.-K."/>
            <person name="Lee H.-Y."/>
            <person name="Koo N."/>
            <person name="Hong Y."/>
            <person name="Kim R.W."/>
            <person name="Kang W.-H."/>
            <person name="Huh J.H."/>
            <person name="Kang B.-C."/>
            <person name="Yang T.-J."/>
            <person name="Lee Y.-H."/>
            <person name="Bennetzen J.L."/>
            <person name="Choi D."/>
        </authorList>
    </citation>
    <scope>NUCLEOTIDE SEQUENCE [LARGE SCALE GENOMIC DNA]</scope>
    <source>
        <strain evidence="4">cv. PBC81</strain>
    </source>
</reference>
<reference evidence="3 4" key="1">
    <citation type="journal article" date="2017" name="Genome Biol.">
        <title>New reference genome sequences of hot pepper reveal the massive evolution of plant disease-resistance genes by retroduplication.</title>
        <authorList>
            <person name="Kim S."/>
            <person name="Park J."/>
            <person name="Yeom S.I."/>
            <person name="Kim Y.M."/>
            <person name="Seo E."/>
            <person name="Kim K.T."/>
            <person name="Kim M.S."/>
            <person name="Lee J.M."/>
            <person name="Cheong K."/>
            <person name="Shin H.S."/>
            <person name="Kim S.B."/>
            <person name="Han K."/>
            <person name="Lee J."/>
            <person name="Park M."/>
            <person name="Lee H.A."/>
            <person name="Lee H.Y."/>
            <person name="Lee Y."/>
            <person name="Oh S."/>
            <person name="Lee J.H."/>
            <person name="Choi E."/>
            <person name="Choi E."/>
            <person name="Lee S.E."/>
            <person name="Jeon J."/>
            <person name="Kim H."/>
            <person name="Choi G."/>
            <person name="Song H."/>
            <person name="Lee J."/>
            <person name="Lee S.C."/>
            <person name="Kwon J.K."/>
            <person name="Lee H.Y."/>
            <person name="Koo N."/>
            <person name="Hong Y."/>
            <person name="Kim R.W."/>
            <person name="Kang W.H."/>
            <person name="Huh J.H."/>
            <person name="Kang B.C."/>
            <person name="Yang T.J."/>
            <person name="Lee Y.H."/>
            <person name="Bennetzen J.L."/>
            <person name="Choi D."/>
        </authorList>
    </citation>
    <scope>NUCLEOTIDE SEQUENCE [LARGE SCALE GENOMIC DNA]</scope>
    <source>
        <strain evidence="4">cv. PBC81</strain>
    </source>
</reference>
<keyword evidence="4" id="KW-1185">Reference proteome</keyword>
<protein>
    <submittedName>
        <fullName evidence="3">Uncharacterized protein</fullName>
    </submittedName>
</protein>
<sequence>MMDEYRVYNGIKKWLDRNCDLVLDCPVRRRDLKNILKAHFKIYMAWKDDMVVLNVPNSDSNTDSIIVRNMREVRSRGRTRINRNRSSHQYVCRGDTRRWGFRYYDVYKEGQSIQGRSGGKRLGYRGSKGGGVCGSRGGRDDDANSNNVNRGGFRRGSGYGEGPICRNDGVNHVNSKKKFIVVAAVEDMKLTEKSSDGVQYDTKQVFKAMVELDEQMRRLQDRLDFMMIRINATEERILGDVVSCKVFLVELEGVLSIVVVVEDRSARNGQEVLEKLRNEVSQID</sequence>
<gene>
    <name evidence="3" type="ORF">CQW23_23830</name>
</gene>
<evidence type="ECO:0000313" key="3">
    <source>
        <dbReference type="EMBL" id="PHT36130.1"/>
    </source>
</evidence>
<dbReference type="EMBL" id="MLFT02000010">
    <property type="protein sequence ID" value="PHT36130.1"/>
    <property type="molecule type" value="Genomic_DNA"/>
</dbReference>
<accession>A0A2G2VT14</accession>
<evidence type="ECO:0000313" key="4">
    <source>
        <dbReference type="Proteomes" id="UP000224567"/>
    </source>
</evidence>
<name>A0A2G2VT14_CAPBA</name>